<keyword evidence="3" id="KW-1185">Reference proteome</keyword>
<name>A0A078AGJ5_STYLE</name>
<dbReference type="GO" id="GO:0001716">
    <property type="term" value="F:L-amino-acid oxidase activity"/>
    <property type="evidence" value="ECO:0007669"/>
    <property type="project" value="TreeGrafter"/>
</dbReference>
<protein>
    <submittedName>
        <fullName evidence="2">Amine oxidase</fullName>
    </submittedName>
</protein>
<dbReference type="GO" id="GO:0009063">
    <property type="term" value="P:amino acid catabolic process"/>
    <property type="evidence" value="ECO:0007669"/>
    <property type="project" value="TreeGrafter"/>
</dbReference>
<dbReference type="SUPFAM" id="SSF54373">
    <property type="entry name" value="FAD-linked reductases, C-terminal domain"/>
    <property type="match status" value="1"/>
</dbReference>
<dbReference type="InParanoid" id="A0A078AGJ5"/>
<feature type="domain" description="Amine oxidase" evidence="1">
    <location>
        <begin position="1"/>
        <end position="504"/>
    </location>
</feature>
<reference evidence="2 3" key="1">
    <citation type="submission" date="2014-06" db="EMBL/GenBank/DDBJ databases">
        <authorList>
            <person name="Swart Estienne"/>
        </authorList>
    </citation>
    <scope>NUCLEOTIDE SEQUENCE [LARGE SCALE GENOMIC DNA]</scope>
    <source>
        <strain evidence="2 3">130c</strain>
    </source>
</reference>
<dbReference type="Gene3D" id="1.10.10.1620">
    <property type="match status" value="1"/>
</dbReference>
<dbReference type="PANTHER" id="PTHR10742">
    <property type="entry name" value="FLAVIN MONOAMINE OXIDASE"/>
    <property type="match status" value="1"/>
</dbReference>
<accession>A0A078AGJ5</accession>
<evidence type="ECO:0000259" key="1">
    <source>
        <dbReference type="Pfam" id="PF01593"/>
    </source>
</evidence>
<dbReference type="Gene3D" id="3.50.50.60">
    <property type="entry name" value="FAD/NAD(P)-binding domain"/>
    <property type="match status" value="1"/>
</dbReference>
<dbReference type="InterPro" id="IPR036188">
    <property type="entry name" value="FAD/NAD-bd_sf"/>
</dbReference>
<dbReference type="SUPFAM" id="SSF51905">
    <property type="entry name" value="FAD/NAD(P)-binding domain"/>
    <property type="match status" value="1"/>
</dbReference>
<organism evidence="2 3">
    <name type="scientific">Stylonychia lemnae</name>
    <name type="common">Ciliate</name>
    <dbReference type="NCBI Taxonomy" id="5949"/>
    <lineage>
        <taxon>Eukaryota</taxon>
        <taxon>Sar</taxon>
        <taxon>Alveolata</taxon>
        <taxon>Ciliophora</taxon>
        <taxon>Intramacronucleata</taxon>
        <taxon>Spirotrichea</taxon>
        <taxon>Stichotrichia</taxon>
        <taxon>Sporadotrichida</taxon>
        <taxon>Oxytrichidae</taxon>
        <taxon>Stylonychinae</taxon>
        <taxon>Stylonychia</taxon>
    </lineage>
</organism>
<dbReference type="InterPro" id="IPR050281">
    <property type="entry name" value="Flavin_monoamine_oxidase"/>
</dbReference>
<dbReference type="InterPro" id="IPR002937">
    <property type="entry name" value="Amino_oxidase"/>
</dbReference>
<dbReference type="AlphaFoldDB" id="A0A078AGJ5"/>
<dbReference type="EMBL" id="CCKQ01009887">
    <property type="protein sequence ID" value="CDW81395.1"/>
    <property type="molecule type" value="Genomic_DNA"/>
</dbReference>
<dbReference type="Gene3D" id="3.90.660.10">
    <property type="match status" value="1"/>
</dbReference>
<dbReference type="OrthoDB" id="7777654at2759"/>
<evidence type="ECO:0000313" key="3">
    <source>
        <dbReference type="Proteomes" id="UP000039865"/>
    </source>
</evidence>
<proteinExistence type="predicted"/>
<dbReference type="Pfam" id="PF01593">
    <property type="entry name" value="Amino_oxidase"/>
    <property type="match status" value="1"/>
</dbReference>
<dbReference type="PANTHER" id="PTHR10742:SF342">
    <property type="entry name" value="AMINE OXIDASE"/>
    <property type="match status" value="1"/>
</dbReference>
<gene>
    <name evidence="2" type="primary">Contig190.g228</name>
    <name evidence="2" type="ORF">STYLEM_10411</name>
</gene>
<sequence length="541" mass="62532">MGAMRIPTWHIPFFELIEYLNSQIDGQNDLTRGMQKLVIADYFMDSSDASDGSKIIKGGNIYFRKQDNAATMDYHQRFSLHQLSQTGYQKNEIQFMNYLEELKRKYKIAILKQNSKTGYSVIDSIKLMLINQNSGFTEAKLDKNVQKNLKKARFTTLQQYLTQKSDSLMTFQEAQDYEDFFLSSNYLHHTLFETMVDELHFTANHQEAELLWGRKSTQFPGLSQYKLIKGGMSQVTNLIKELIDRNAHTKNEKAIQKIQENTKVLKIMQSKDNIQVVVEKENKQQETKTFQKLIVTIPPFKNCNIELEGQQNSPSQREINFSRLFRLLSNEGLFKLALQFDYRFWEDSELLRENFAVIGGKIQTDLPSRTFVFPSYGYENGPHQKGSILIYSQTDDAYRHSRSSDSENIERALNDLNIVYNRLVAKGRQLDVKNYFNGKYFIQRWATNEHGGVAMFKPAQQELQDDIKKGFGGNIFFAGEYMSLHHGWIAGSMESAVTAVKQVLCNNEITYLSNSKGVCCANKFVSRAMFEDMKQETPLTN</sequence>
<evidence type="ECO:0000313" key="2">
    <source>
        <dbReference type="EMBL" id="CDW81395.1"/>
    </source>
</evidence>
<dbReference type="Proteomes" id="UP000039865">
    <property type="component" value="Unassembled WGS sequence"/>
</dbReference>